<dbReference type="EMBL" id="JBHUFD010000003">
    <property type="protein sequence ID" value="MFD1872860.1"/>
    <property type="molecule type" value="Genomic_DNA"/>
</dbReference>
<proteinExistence type="predicted"/>
<keyword evidence="3" id="KW-1185">Reference proteome</keyword>
<accession>A0ABW4QUY7</accession>
<name>A0ABW4QUY7_9BACT</name>
<evidence type="ECO:0000313" key="3">
    <source>
        <dbReference type="Proteomes" id="UP001597197"/>
    </source>
</evidence>
<evidence type="ECO:0000313" key="2">
    <source>
        <dbReference type="EMBL" id="MFD1872860.1"/>
    </source>
</evidence>
<dbReference type="InterPro" id="IPR005325">
    <property type="entry name" value="DUF308_memb"/>
</dbReference>
<dbReference type="InterPro" id="IPR052712">
    <property type="entry name" value="Acid_resist_chaperone_HdeD"/>
</dbReference>
<keyword evidence="1" id="KW-0812">Transmembrane</keyword>
<comment type="caution">
    <text evidence="2">The sequence shown here is derived from an EMBL/GenBank/DDBJ whole genome shotgun (WGS) entry which is preliminary data.</text>
</comment>
<protein>
    <submittedName>
        <fullName evidence="2">HdeD family acid-resistance protein</fullName>
    </submittedName>
</protein>
<feature type="transmembrane region" description="Helical" evidence="1">
    <location>
        <begin position="129"/>
        <end position="148"/>
    </location>
</feature>
<organism evidence="2 3">
    <name type="scientific">Hymenobacter bucti</name>
    <dbReference type="NCBI Taxonomy" id="1844114"/>
    <lineage>
        <taxon>Bacteria</taxon>
        <taxon>Pseudomonadati</taxon>
        <taxon>Bacteroidota</taxon>
        <taxon>Cytophagia</taxon>
        <taxon>Cytophagales</taxon>
        <taxon>Hymenobacteraceae</taxon>
        <taxon>Hymenobacter</taxon>
    </lineage>
</organism>
<dbReference type="RefSeq" id="WP_382313331.1">
    <property type="nucleotide sequence ID" value="NZ_JBHUFD010000003.1"/>
</dbReference>
<reference evidence="3" key="1">
    <citation type="journal article" date="2019" name="Int. J. Syst. Evol. Microbiol.">
        <title>The Global Catalogue of Microorganisms (GCM) 10K type strain sequencing project: providing services to taxonomists for standard genome sequencing and annotation.</title>
        <authorList>
            <consortium name="The Broad Institute Genomics Platform"/>
            <consortium name="The Broad Institute Genome Sequencing Center for Infectious Disease"/>
            <person name="Wu L."/>
            <person name="Ma J."/>
        </authorList>
    </citation>
    <scope>NUCLEOTIDE SEQUENCE [LARGE SCALE GENOMIC DNA]</scope>
    <source>
        <strain evidence="3">CGMCC 1.15795</strain>
    </source>
</reference>
<sequence>METSSPLRPVAANWWVFVLAGLGLFGLGLWVFNSPDAAFLGMTFYFAALILFNGVANAVFALTNRSHLRGWGWLLALGIGEIVFGFYMLTQPIVAAGTLAFFIGFWLLLRGGSTVANAFALRRLGYRRWGWSLALGLLGIVLAFLVIGNPVIGVIGVTTWLAFALLIMGVAAFVLGLRLRRAA</sequence>
<feature type="transmembrane region" description="Helical" evidence="1">
    <location>
        <begin position="154"/>
        <end position="177"/>
    </location>
</feature>
<feature type="transmembrane region" description="Helical" evidence="1">
    <location>
        <begin position="12"/>
        <end position="32"/>
    </location>
</feature>
<gene>
    <name evidence="2" type="ORF">ACFSDX_10505</name>
</gene>
<feature type="transmembrane region" description="Helical" evidence="1">
    <location>
        <begin position="44"/>
        <end position="63"/>
    </location>
</feature>
<feature type="transmembrane region" description="Helical" evidence="1">
    <location>
        <begin position="93"/>
        <end position="109"/>
    </location>
</feature>
<dbReference type="PANTHER" id="PTHR34989">
    <property type="entry name" value="PROTEIN HDED"/>
    <property type="match status" value="1"/>
</dbReference>
<feature type="transmembrane region" description="Helical" evidence="1">
    <location>
        <begin position="70"/>
        <end position="87"/>
    </location>
</feature>
<keyword evidence="1" id="KW-1133">Transmembrane helix</keyword>
<dbReference type="PANTHER" id="PTHR34989:SF1">
    <property type="entry name" value="PROTEIN HDED"/>
    <property type="match status" value="1"/>
</dbReference>
<dbReference type="Proteomes" id="UP001597197">
    <property type="component" value="Unassembled WGS sequence"/>
</dbReference>
<dbReference type="Pfam" id="PF03729">
    <property type="entry name" value="DUF308"/>
    <property type="match status" value="1"/>
</dbReference>
<keyword evidence="1" id="KW-0472">Membrane</keyword>
<evidence type="ECO:0000256" key="1">
    <source>
        <dbReference type="SAM" id="Phobius"/>
    </source>
</evidence>